<keyword evidence="11" id="KW-1185">Reference proteome</keyword>
<evidence type="ECO:0000313" key="10">
    <source>
        <dbReference type="EMBL" id="KAG9066492.1"/>
    </source>
</evidence>
<dbReference type="Proteomes" id="UP000707451">
    <property type="component" value="Unassembled WGS sequence"/>
</dbReference>
<evidence type="ECO:0000259" key="9">
    <source>
        <dbReference type="Pfam" id="PF03600"/>
    </source>
</evidence>
<feature type="transmembrane region" description="Helical" evidence="8">
    <location>
        <begin position="12"/>
        <end position="31"/>
    </location>
</feature>
<dbReference type="EMBL" id="JAHRHY010000010">
    <property type="protein sequence ID" value="KAG9066492.1"/>
    <property type="molecule type" value="Genomic_DNA"/>
</dbReference>
<feature type="transmembrane region" description="Helical" evidence="8">
    <location>
        <begin position="690"/>
        <end position="713"/>
    </location>
</feature>
<evidence type="ECO:0000256" key="5">
    <source>
        <dbReference type="ARBA" id="ARBA00022989"/>
    </source>
</evidence>
<feature type="transmembrane region" description="Helical" evidence="8">
    <location>
        <begin position="406"/>
        <end position="424"/>
    </location>
</feature>
<dbReference type="GO" id="GO:0005886">
    <property type="term" value="C:plasma membrane"/>
    <property type="evidence" value="ECO:0007669"/>
    <property type="project" value="UniProtKB-SubCell"/>
</dbReference>
<gene>
    <name evidence="10" type="ORF">KI688_001720</name>
</gene>
<feature type="region of interest" description="Disordered" evidence="7">
    <location>
        <begin position="53"/>
        <end position="74"/>
    </location>
</feature>
<dbReference type="PANTHER" id="PTHR43302">
    <property type="entry name" value="TRANSPORTER ARSB-RELATED"/>
    <property type="match status" value="1"/>
</dbReference>
<comment type="caution">
    <text evidence="10">The sequence shown here is derived from an EMBL/GenBank/DDBJ whole genome shotgun (WGS) entry which is preliminary data.</text>
</comment>
<feature type="transmembrane region" description="Helical" evidence="8">
    <location>
        <begin position="548"/>
        <end position="571"/>
    </location>
</feature>
<feature type="transmembrane region" description="Helical" evidence="8">
    <location>
        <begin position="377"/>
        <end position="400"/>
    </location>
</feature>
<keyword evidence="6 8" id="KW-0472">Membrane</keyword>
<feature type="transmembrane region" description="Helical" evidence="8">
    <location>
        <begin position="254"/>
        <end position="275"/>
    </location>
</feature>
<feature type="transmembrane region" description="Helical" evidence="8">
    <location>
        <begin position="173"/>
        <end position="194"/>
    </location>
</feature>
<feature type="transmembrane region" description="Helical" evidence="8">
    <location>
        <begin position="647"/>
        <end position="670"/>
    </location>
</feature>
<dbReference type="OrthoDB" id="442352at2759"/>
<evidence type="ECO:0000256" key="1">
    <source>
        <dbReference type="ARBA" id="ARBA00004651"/>
    </source>
</evidence>
<accession>A0A9P8BV07</accession>
<feature type="compositionally biased region" description="Low complexity" evidence="7">
    <location>
        <begin position="143"/>
        <end position="157"/>
    </location>
</feature>
<evidence type="ECO:0000313" key="11">
    <source>
        <dbReference type="Proteomes" id="UP000707451"/>
    </source>
</evidence>
<organism evidence="10 11">
    <name type="scientific">Linnemannia hyalina</name>
    <dbReference type="NCBI Taxonomy" id="64524"/>
    <lineage>
        <taxon>Eukaryota</taxon>
        <taxon>Fungi</taxon>
        <taxon>Fungi incertae sedis</taxon>
        <taxon>Mucoromycota</taxon>
        <taxon>Mortierellomycotina</taxon>
        <taxon>Mortierellomycetes</taxon>
        <taxon>Mortierellales</taxon>
        <taxon>Mortierellaceae</taxon>
        <taxon>Linnemannia</taxon>
    </lineage>
</organism>
<evidence type="ECO:0000256" key="8">
    <source>
        <dbReference type="SAM" id="Phobius"/>
    </source>
</evidence>
<keyword evidence="5 8" id="KW-1133">Transmembrane helix</keyword>
<evidence type="ECO:0000256" key="7">
    <source>
        <dbReference type="SAM" id="MobiDB-lite"/>
    </source>
</evidence>
<feature type="domain" description="Citrate transporter-like" evidence="9">
    <location>
        <begin position="555"/>
        <end position="627"/>
    </location>
</feature>
<dbReference type="Pfam" id="PF03600">
    <property type="entry name" value="CitMHS"/>
    <property type="match status" value="2"/>
</dbReference>
<dbReference type="AlphaFoldDB" id="A0A9P8BV07"/>
<keyword evidence="3" id="KW-1003">Cell membrane</keyword>
<dbReference type="GO" id="GO:0055085">
    <property type="term" value="P:transmembrane transport"/>
    <property type="evidence" value="ECO:0007669"/>
    <property type="project" value="InterPro"/>
</dbReference>
<feature type="compositionally biased region" description="Polar residues" evidence="7">
    <location>
        <begin position="63"/>
        <end position="74"/>
    </location>
</feature>
<comment type="subcellular location">
    <subcellularLocation>
        <location evidence="1">Cell membrane</location>
        <topology evidence="1">Multi-pass membrane protein</topology>
    </subcellularLocation>
</comment>
<evidence type="ECO:0000256" key="4">
    <source>
        <dbReference type="ARBA" id="ARBA00022692"/>
    </source>
</evidence>
<feature type="transmembrane region" description="Helical" evidence="8">
    <location>
        <begin position="214"/>
        <end position="242"/>
    </location>
</feature>
<evidence type="ECO:0000256" key="6">
    <source>
        <dbReference type="ARBA" id="ARBA00023136"/>
    </source>
</evidence>
<feature type="transmembrane region" description="Helical" evidence="8">
    <location>
        <begin position="591"/>
        <end position="613"/>
    </location>
</feature>
<keyword evidence="4 8" id="KW-0812">Transmembrane</keyword>
<dbReference type="PANTHER" id="PTHR43302:SF5">
    <property type="entry name" value="TRANSPORTER ARSB-RELATED"/>
    <property type="match status" value="1"/>
</dbReference>
<dbReference type="InterPro" id="IPR004680">
    <property type="entry name" value="Cit_transptr-like_dom"/>
</dbReference>
<keyword evidence="2" id="KW-0813">Transport</keyword>
<evidence type="ECO:0000256" key="2">
    <source>
        <dbReference type="ARBA" id="ARBA00022448"/>
    </source>
</evidence>
<feature type="region of interest" description="Disordered" evidence="7">
    <location>
        <begin position="143"/>
        <end position="163"/>
    </location>
</feature>
<feature type="domain" description="Citrate transporter-like" evidence="9">
    <location>
        <begin position="183"/>
        <end position="426"/>
    </location>
</feature>
<name>A0A9P8BV07_9FUNG</name>
<protein>
    <recommendedName>
        <fullName evidence="9">Citrate transporter-like domain-containing protein</fullName>
    </recommendedName>
</protein>
<sequence length="714" mass="77633">MDPPNETNLTAHSWLSVITFLVVIVIVIRPIRIPLPIPVYEKVTDAATSIPDIDTDGDGVANRSVQETPPTLSETDQIRTHCEGGCLSNSMAVNTDALPEGVNPQIGPTPSSSQFENGQENMDDSLSAKTPATTNIIITNSINNDTTATNNNNTSDNLEGGSQKRKKTFPYDITLNIATAPVLGVLFLLATRSINGQSVRDGIMGEPSSGVEPYAVMVLFFSLAYICISLDMTGVFQYAAFWISRRGGGGGQRIFLAFFLLSSIMSGLASNDVVILTMTPFLVYFSQAVELATPIAFLMAELQTANIASMALYIGNLTNVVVCQAYKISFVEYSAWMLLPCIASIAACYIMLRFNFRHERYIPKLIKIPMVDPRSCLKDPAGAVFGLAVLGCSLVCLIGTSFAHVSVWMVTGPFAMIAFGRDVWYDVRRYRQAQGGLSEVEEKEEEEDGGEVDVVGLEGLEMNQVESWLPEIAVPGQDIVLPVQLHSPMLEAGQLKAGAVAQGKGSITIADEVTIPFPIEVGSVRSMALNTRAPKNTFLGRFQRRFPLIYGIGIRMPWSILPFTLSMFIMVEGLSHSGWIAIFATWATRLVPNYIAATYAIGFISVLLCNLFNNVPMTILVARILQHPNFANSPLTIDQPAVVRGCVLALVVGSNLGACTTLISSLAGLMWDAVLRSKNSNVGFWNFFRWNMGVMPVVIFVALSVVVAELTVIY</sequence>
<proteinExistence type="predicted"/>
<reference evidence="10" key="1">
    <citation type="submission" date="2021-06" db="EMBL/GenBank/DDBJ databases">
        <title>Genome Sequence of Mortierella hyaline Strain SCG-10, a Cold-Adapted, Nitrate-Reducing Fungus Isolated from Soil in Minnesota, USA.</title>
        <authorList>
            <person name="Aldossari N."/>
        </authorList>
    </citation>
    <scope>NUCLEOTIDE SEQUENCE</scope>
    <source>
        <strain evidence="10">SCG-10</strain>
    </source>
</reference>
<evidence type="ECO:0000256" key="3">
    <source>
        <dbReference type="ARBA" id="ARBA00022475"/>
    </source>
</evidence>
<feature type="transmembrane region" description="Helical" evidence="8">
    <location>
        <begin position="333"/>
        <end position="356"/>
    </location>
</feature>